<dbReference type="Proteomes" id="UP000239888">
    <property type="component" value="Chromosome"/>
</dbReference>
<accession>A0A2L0RXM5</accession>
<reference evidence="1 2" key="1">
    <citation type="journal article" date="2018" name="Front. Microbiol.">
        <title>Pseudomonas orientalis F9: A Potent Antagonist against Phytopathogens with Phytotoxic Effect in the Apple Flower.</title>
        <authorList>
            <person name="Zengerer V."/>
            <person name="Schmid M."/>
            <person name="Bieri M."/>
            <person name="Muller D.C."/>
            <person name="Remus-Emsermann M.N.P."/>
            <person name="Ahrens C.H."/>
            <person name="Pelludat C."/>
        </authorList>
    </citation>
    <scope>NUCLEOTIDE SEQUENCE [LARGE SCALE GENOMIC DNA]</scope>
    <source>
        <strain evidence="1 2">F9</strain>
    </source>
</reference>
<proteinExistence type="predicted"/>
<gene>
    <name evidence="1" type="ORF">BOP93_15010</name>
</gene>
<dbReference type="EMBL" id="CP018049">
    <property type="protein sequence ID" value="AUZ46855.1"/>
    <property type="molecule type" value="Genomic_DNA"/>
</dbReference>
<sequence>MFFQLNSSAWSSWNTDARLKSAQNDSLLYGADPAVIVPIGRAGEVHVGHQIQATLFQGLGQLYECFCLDSHFAYLVRLTAFIILDREGNSLIQIFYSGD</sequence>
<protein>
    <submittedName>
        <fullName evidence="1">Uncharacterized protein</fullName>
    </submittedName>
</protein>
<evidence type="ECO:0000313" key="2">
    <source>
        <dbReference type="Proteomes" id="UP000239888"/>
    </source>
</evidence>
<name>A0A2L0RXM5_9PSED</name>
<dbReference type="KEGG" id="poi:BOP93_15010"/>
<evidence type="ECO:0000313" key="1">
    <source>
        <dbReference type="EMBL" id="AUZ46855.1"/>
    </source>
</evidence>
<organism evidence="1 2">
    <name type="scientific">Pseudomonas orientalis</name>
    <dbReference type="NCBI Taxonomy" id="76758"/>
    <lineage>
        <taxon>Bacteria</taxon>
        <taxon>Pseudomonadati</taxon>
        <taxon>Pseudomonadota</taxon>
        <taxon>Gammaproteobacteria</taxon>
        <taxon>Pseudomonadales</taxon>
        <taxon>Pseudomonadaceae</taxon>
        <taxon>Pseudomonas</taxon>
    </lineage>
</organism>
<dbReference type="AlphaFoldDB" id="A0A2L0RXM5"/>